<gene>
    <name evidence="1" type="ORF">PQU98_11345</name>
</gene>
<organism evidence="1 2">
    <name type="scientific">Asticcacaulis machinosus</name>
    <dbReference type="NCBI Taxonomy" id="2984211"/>
    <lineage>
        <taxon>Bacteria</taxon>
        <taxon>Pseudomonadati</taxon>
        <taxon>Pseudomonadota</taxon>
        <taxon>Alphaproteobacteria</taxon>
        <taxon>Caulobacterales</taxon>
        <taxon>Caulobacteraceae</taxon>
        <taxon>Asticcacaulis</taxon>
    </lineage>
</organism>
<sequence length="61" mass="6932">MTAYNAARYTPPAHPVVQPYAGGYDVPEPRPEPLFADLYDVHDDFNDIALYVTRAEGYRDE</sequence>
<keyword evidence="2" id="KW-1185">Reference proteome</keyword>
<dbReference type="EMBL" id="JAQQKV010000002">
    <property type="protein sequence ID" value="MDC7676730.1"/>
    <property type="molecule type" value="Genomic_DNA"/>
</dbReference>
<dbReference type="RefSeq" id="WP_272745058.1">
    <property type="nucleotide sequence ID" value="NZ_JAQQKV010000002.1"/>
</dbReference>
<comment type="caution">
    <text evidence="1">The sequence shown here is derived from an EMBL/GenBank/DDBJ whole genome shotgun (WGS) entry which is preliminary data.</text>
</comment>
<proteinExistence type="predicted"/>
<dbReference type="Proteomes" id="UP001218579">
    <property type="component" value="Unassembled WGS sequence"/>
</dbReference>
<evidence type="ECO:0000313" key="1">
    <source>
        <dbReference type="EMBL" id="MDC7676730.1"/>
    </source>
</evidence>
<accession>A0ABT5HKF3</accession>
<evidence type="ECO:0000313" key="2">
    <source>
        <dbReference type="Proteomes" id="UP001218579"/>
    </source>
</evidence>
<protein>
    <submittedName>
        <fullName evidence="1">Uncharacterized protein</fullName>
    </submittedName>
</protein>
<name>A0ABT5HKF3_9CAUL</name>
<reference evidence="1 2" key="1">
    <citation type="submission" date="2023-01" db="EMBL/GenBank/DDBJ databases">
        <title>Novel species of the genus Asticcacaulis isolated from rivers.</title>
        <authorList>
            <person name="Lu H."/>
        </authorList>
    </citation>
    <scope>NUCLEOTIDE SEQUENCE [LARGE SCALE GENOMIC DNA]</scope>
    <source>
        <strain evidence="1 2">LKC15W</strain>
    </source>
</reference>